<dbReference type="PROSITE" id="PS50110">
    <property type="entry name" value="RESPONSE_REGULATORY"/>
    <property type="match status" value="1"/>
</dbReference>
<feature type="domain" description="Response regulatory" evidence="6">
    <location>
        <begin position="3"/>
        <end position="117"/>
    </location>
</feature>
<comment type="caution">
    <text evidence="7">The sequence shown here is derived from an EMBL/GenBank/DDBJ whole genome shotgun (WGS) entry which is preliminary data.</text>
</comment>
<dbReference type="Pfam" id="PF24038">
    <property type="entry name" value="DUF7347"/>
    <property type="match status" value="1"/>
</dbReference>
<feature type="modified residue" description="4-aspartylphosphate" evidence="5">
    <location>
        <position position="52"/>
    </location>
</feature>
<evidence type="ECO:0000256" key="1">
    <source>
        <dbReference type="ARBA" id="ARBA00022553"/>
    </source>
</evidence>
<dbReference type="EMBL" id="JYNY01000436">
    <property type="protein sequence ID" value="KJJ83925.1"/>
    <property type="molecule type" value="Genomic_DNA"/>
</dbReference>
<dbReference type="PANTHER" id="PTHR44591">
    <property type="entry name" value="STRESS RESPONSE REGULATOR PROTEIN 1"/>
    <property type="match status" value="1"/>
</dbReference>
<dbReference type="InterPro" id="IPR011006">
    <property type="entry name" value="CheY-like_superfamily"/>
</dbReference>
<evidence type="ECO:0000256" key="2">
    <source>
        <dbReference type="ARBA" id="ARBA00023012"/>
    </source>
</evidence>
<dbReference type="CDD" id="cd00090">
    <property type="entry name" value="HTH_ARSR"/>
    <property type="match status" value="1"/>
</dbReference>
<evidence type="ECO:0000256" key="4">
    <source>
        <dbReference type="ARBA" id="ARBA00023163"/>
    </source>
</evidence>
<dbReference type="SUPFAM" id="SSF46785">
    <property type="entry name" value="Winged helix' DNA-binding domain"/>
    <property type="match status" value="1"/>
</dbReference>
<dbReference type="Pfam" id="PF00072">
    <property type="entry name" value="Response_reg"/>
    <property type="match status" value="1"/>
</dbReference>
<dbReference type="InterPro" id="IPR001845">
    <property type="entry name" value="HTH_ArsR_DNA-bd_dom"/>
</dbReference>
<sequence>MNKILIVDDDKRLNKTINEVLERSGYSTCMVYSGDEAIDKISTDRFDIALLDLIMPGMKGVDVLTEVRRISPKTKVIMITAFATIESAIDAIRKGASEYISKPFKINELLTIIERVFEESRFEDNIGKIDIDYTLSSLSNAIRRNIITLLHSQTKLRFMDIVRQLGVEDSRKIVFHLKILREANLIRQNKEKLYVLTEEGKITFNSLKIFENYLTSK</sequence>
<dbReference type="Gene3D" id="3.40.50.2300">
    <property type="match status" value="1"/>
</dbReference>
<proteinExistence type="predicted"/>
<dbReference type="InterPro" id="IPR036390">
    <property type="entry name" value="WH_DNA-bd_sf"/>
</dbReference>
<dbReference type="InterPro" id="IPR050595">
    <property type="entry name" value="Bact_response_regulator"/>
</dbReference>
<dbReference type="GO" id="GO:0003700">
    <property type="term" value="F:DNA-binding transcription factor activity"/>
    <property type="evidence" value="ECO:0007669"/>
    <property type="project" value="InterPro"/>
</dbReference>
<keyword evidence="8" id="KW-1185">Reference proteome</keyword>
<keyword evidence="3" id="KW-0805">Transcription regulation</keyword>
<dbReference type="SMART" id="SM00418">
    <property type="entry name" value="HTH_ARSR"/>
    <property type="match status" value="1"/>
</dbReference>
<evidence type="ECO:0000313" key="8">
    <source>
        <dbReference type="Proteomes" id="UP000033428"/>
    </source>
</evidence>
<dbReference type="InterPro" id="IPR036388">
    <property type="entry name" value="WH-like_DNA-bd_sf"/>
</dbReference>
<dbReference type="FunFam" id="3.40.50.2300:FF:000018">
    <property type="entry name" value="DNA-binding transcriptional regulator NtrC"/>
    <property type="match status" value="1"/>
</dbReference>
<dbReference type="InterPro" id="IPR001789">
    <property type="entry name" value="Sig_transdc_resp-reg_receiver"/>
</dbReference>
<dbReference type="Proteomes" id="UP000033428">
    <property type="component" value="Unassembled WGS sequence"/>
</dbReference>
<dbReference type="SUPFAM" id="SSF52172">
    <property type="entry name" value="CheY-like"/>
    <property type="match status" value="1"/>
</dbReference>
<dbReference type="InterPro" id="IPR055771">
    <property type="entry name" value="DUF7347"/>
</dbReference>
<keyword evidence="4" id="KW-0804">Transcription</keyword>
<dbReference type="GO" id="GO:0000160">
    <property type="term" value="P:phosphorelay signal transduction system"/>
    <property type="evidence" value="ECO:0007669"/>
    <property type="project" value="UniProtKB-KW"/>
</dbReference>
<protein>
    <submittedName>
        <fullName evidence="7">Response regulator receiver protein</fullName>
    </submittedName>
</protein>
<reference evidence="7 8" key="1">
    <citation type="submission" date="2015-02" db="EMBL/GenBank/DDBJ databases">
        <title>Single-cell genomics of uncultivated deep-branching MTB reveals a conserved set of magnetosome genes.</title>
        <authorList>
            <person name="Kolinko S."/>
            <person name="Richter M."/>
            <person name="Glockner F.O."/>
            <person name="Brachmann A."/>
            <person name="Schuler D."/>
        </authorList>
    </citation>
    <scope>NUCLEOTIDE SEQUENCE [LARGE SCALE GENOMIC DNA]</scope>
    <source>
        <strain evidence="7">SKK-01</strain>
    </source>
</reference>
<dbReference type="PANTHER" id="PTHR44591:SF3">
    <property type="entry name" value="RESPONSE REGULATORY DOMAIN-CONTAINING PROTEIN"/>
    <property type="match status" value="1"/>
</dbReference>
<dbReference type="SMART" id="SM00448">
    <property type="entry name" value="REC"/>
    <property type="match status" value="1"/>
</dbReference>
<evidence type="ECO:0000256" key="3">
    <source>
        <dbReference type="ARBA" id="ARBA00023015"/>
    </source>
</evidence>
<organism evidence="7 8">
    <name type="scientific">Candidatus Omnitrophus magneticus</name>
    <dbReference type="NCBI Taxonomy" id="1609969"/>
    <lineage>
        <taxon>Bacteria</taxon>
        <taxon>Pseudomonadati</taxon>
        <taxon>Candidatus Omnitrophota</taxon>
        <taxon>Candidatus Omnitrophus</taxon>
    </lineage>
</organism>
<name>A0A0F0CR63_9BACT</name>
<keyword evidence="2" id="KW-0902">Two-component regulatory system</keyword>
<accession>A0A0F0CR63</accession>
<evidence type="ECO:0000256" key="5">
    <source>
        <dbReference type="PROSITE-ProRule" id="PRU00169"/>
    </source>
</evidence>
<dbReference type="Gene3D" id="1.10.10.10">
    <property type="entry name" value="Winged helix-like DNA-binding domain superfamily/Winged helix DNA-binding domain"/>
    <property type="match status" value="1"/>
</dbReference>
<evidence type="ECO:0000313" key="7">
    <source>
        <dbReference type="EMBL" id="KJJ83925.1"/>
    </source>
</evidence>
<dbReference type="AlphaFoldDB" id="A0A0F0CR63"/>
<dbReference type="InterPro" id="IPR011991">
    <property type="entry name" value="ArsR-like_HTH"/>
</dbReference>
<keyword evidence="1 5" id="KW-0597">Phosphoprotein</keyword>
<gene>
    <name evidence="7" type="ORF">OMAG_002197</name>
</gene>
<evidence type="ECO:0000259" key="6">
    <source>
        <dbReference type="PROSITE" id="PS50110"/>
    </source>
</evidence>